<dbReference type="AlphaFoldDB" id="A0A4Q9MYR8"/>
<dbReference type="EMBL" id="ML143399">
    <property type="protein sequence ID" value="TBU31496.1"/>
    <property type="molecule type" value="Genomic_DNA"/>
</dbReference>
<proteinExistence type="predicted"/>
<dbReference type="Proteomes" id="UP000292957">
    <property type="component" value="Unassembled WGS sequence"/>
</dbReference>
<accession>A0A4Q9MYR8</accession>
<sequence>MREMDGQFCRMATRSPVGAIERRDALQAISTQTLYFRACRTHARPSGLIATMCAATWPQALARDGGRCFVAVSRRRFDFWFREPLKLAMANCDPISGLYGLRRIFGLPVQRISRTVTTVEYHANHARGRVCFRLFDVQNARGSPFIDCT</sequence>
<protein>
    <submittedName>
        <fullName evidence="1">Uncharacterized protein</fullName>
    </submittedName>
</protein>
<name>A0A4Q9MYR8_9APHY</name>
<gene>
    <name evidence="1" type="ORF">BD311DRAFT_121443</name>
</gene>
<reference evidence="1" key="1">
    <citation type="submission" date="2019-01" db="EMBL/GenBank/DDBJ databases">
        <title>Draft genome sequences of three monokaryotic isolates of the white-rot basidiomycete fungus Dichomitus squalens.</title>
        <authorList>
            <consortium name="DOE Joint Genome Institute"/>
            <person name="Lopez S.C."/>
            <person name="Andreopoulos B."/>
            <person name="Pangilinan J."/>
            <person name="Lipzen A."/>
            <person name="Riley R."/>
            <person name="Ahrendt S."/>
            <person name="Ng V."/>
            <person name="Barry K."/>
            <person name="Daum C."/>
            <person name="Grigoriev I.V."/>
            <person name="Hilden K.S."/>
            <person name="Makela M.R."/>
            <person name="de Vries R.P."/>
        </authorList>
    </citation>
    <scope>NUCLEOTIDE SEQUENCE [LARGE SCALE GENOMIC DNA]</scope>
    <source>
        <strain evidence="1">OM18370.1</strain>
    </source>
</reference>
<organism evidence="1">
    <name type="scientific">Dichomitus squalens</name>
    <dbReference type="NCBI Taxonomy" id="114155"/>
    <lineage>
        <taxon>Eukaryota</taxon>
        <taxon>Fungi</taxon>
        <taxon>Dikarya</taxon>
        <taxon>Basidiomycota</taxon>
        <taxon>Agaricomycotina</taxon>
        <taxon>Agaricomycetes</taxon>
        <taxon>Polyporales</taxon>
        <taxon>Polyporaceae</taxon>
        <taxon>Dichomitus</taxon>
    </lineage>
</organism>
<evidence type="ECO:0000313" key="1">
    <source>
        <dbReference type="EMBL" id="TBU31496.1"/>
    </source>
</evidence>